<organism evidence="4 5">
    <name type="scientific">Nocardioides taihuensis</name>
    <dbReference type="NCBI Taxonomy" id="1835606"/>
    <lineage>
        <taxon>Bacteria</taxon>
        <taxon>Bacillati</taxon>
        <taxon>Actinomycetota</taxon>
        <taxon>Actinomycetes</taxon>
        <taxon>Propionibacteriales</taxon>
        <taxon>Nocardioidaceae</taxon>
        <taxon>Nocardioides</taxon>
    </lineage>
</organism>
<dbReference type="Pfam" id="PF00685">
    <property type="entry name" value="Sulfotransfer_1"/>
    <property type="match status" value="1"/>
</dbReference>
<dbReference type="GO" id="GO:0016740">
    <property type="term" value="F:transferase activity"/>
    <property type="evidence" value="ECO:0007669"/>
    <property type="project" value="UniProtKB-KW"/>
</dbReference>
<dbReference type="InterPro" id="IPR000863">
    <property type="entry name" value="Sulfotransferase_dom"/>
</dbReference>
<sequence length="262" mass="28966">MSGSPRHLLVIGAQRCGTTYLHDLLADHPQVAMARPARPEPKVFLSDEVVERGVGWYDATWFGHATDATRVLGEKSTSYLERPDAIARAASVLDDPLVLVQLRDPVERAISNWAFSTAGGLEERPLDEALAAELDGEVRAWDQQRTSVSPYRYLARGRYADELAPWREAMGDRLHVTFLEEVGDDRGVLGEVYRFLGVDPDHEPAGWGTAVNSARDGAPVPELPAGLRHRLRGYFADSDRALTSLLGRTPPWATTTERSRTP</sequence>
<dbReference type="Proteomes" id="UP001596087">
    <property type="component" value="Unassembled WGS sequence"/>
</dbReference>
<dbReference type="InterPro" id="IPR037359">
    <property type="entry name" value="NST/OST"/>
</dbReference>
<evidence type="ECO:0000256" key="2">
    <source>
        <dbReference type="ARBA" id="ARBA00023180"/>
    </source>
</evidence>
<dbReference type="EMBL" id="JBHSKD010000011">
    <property type="protein sequence ID" value="MFC5177375.1"/>
    <property type="molecule type" value="Genomic_DNA"/>
</dbReference>
<dbReference type="Gene3D" id="3.40.50.300">
    <property type="entry name" value="P-loop containing nucleotide triphosphate hydrolases"/>
    <property type="match status" value="1"/>
</dbReference>
<dbReference type="InterPro" id="IPR027417">
    <property type="entry name" value="P-loop_NTPase"/>
</dbReference>
<proteinExistence type="predicted"/>
<accession>A0ABW0BJV9</accession>
<dbReference type="PANTHER" id="PTHR10605:SF56">
    <property type="entry name" value="BIFUNCTIONAL HEPARAN SULFATE N-DEACETYLASE_N-SULFOTRANSFERASE"/>
    <property type="match status" value="1"/>
</dbReference>
<protein>
    <submittedName>
        <fullName evidence="4">Sulfotransferase family protein</fullName>
        <ecNumber evidence="4">2.8.2.-</ecNumber>
    </submittedName>
</protein>
<dbReference type="SUPFAM" id="SSF52540">
    <property type="entry name" value="P-loop containing nucleoside triphosphate hydrolases"/>
    <property type="match status" value="1"/>
</dbReference>
<evidence type="ECO:0000256" key="1">
    <source>
        <dbReference type="ARBA" id="ARBA00022679"/>
    </source>
</evidence>
<keyword evidence="5" id="KW-1185">Reference proteome</keyword>
<reference evidence="5" key="1">
    <citation type="journal article" date="2019" name="Int. J. Syst. Evol. Microbiol.">
        <title>The Global Catalogue of Microorganisms (GCM) 10K type strain sequencing project: providing services to taxonomists for standard genome sequencing and annotation.</title>
        <authorList>
            <consortium name="The Broad Institute Genomics Platform"/>
            <consortium name="The Broad Institute Genome Sequencing Center for Infectious Disease"/>
            <person name="Wu L."/>
            <person name="Ma J."/>
        </authorList>
    </citation>
    <scope>NUCLEOTIDE SEQUENCE [LARGE SCALE GENOMIC DNA]</scope>
    <source>
        <strain evidence="5">DFY41</strain>
    </source>
</reference>
<comment type="caution">
    <text evidence="4">The sequence shown here is derived from an EMBL/GenBank/DDBJ whole genome shotgun (WGS) entry which is preliminary data.</text>
</comment>
<feature type="domain" description="Sulfotransferase" evidence="3">
    <location>
        <begin position="5"/>
        <end position="201"/>
    </location>
</feature>
<gene>
    <name evidence="4" type="ORF">ACFPGP_11880</name>
</gene>
<evidence type="ECO:0000313" key="5">
    <source>
        <dbReference type="Proteomes" id="UP001596087"/>
    </source>
</evidence>
<name>A0ABW0BJV9_9ACTN</name>
<evidence type="ECO:0000259" key="3">
    <source>
        <dbReference type="Pfam" id="PF00685"/>
    </source>
</evidence>
<evidence type="ECO:0000313" key="4">
    <source>
        <dbReference type="EMBL" id="MFC5177375.1"/>
    </source>
</evidence>
<dbReference type="PANTHER" id="PTHR10605">
    <property type="entry name" value="HEPARAN SULFATE SULFOTRANSFERASE"/>
    <property type="match status" value="1"/>
</dbReference>
<dbReference type="EC" id="2.8.2.-" evidence="4"/>
<keyword evidence="2" id="KW-0325">Glycoprotein</keyword>
<dbReference type="RefSeq" id="WP_378590343.1">
    <property type="nucleotide sequence ID" value="NZ_JBHSKD010000011.1"/>
</dbReference>
<keyword evidence="1 4" id="KW-0808">Transferase</keyword>